<proteinExistence type="predicted"/>
<evidence type="ECO:0000256" key="3">
    <source>
        <dbReference type="ARBA" id="ARBA00022553"/>
    </source>
</evidence>
<dbReference type="InterPro" id="IPR036097">
    <property type="entry name" value="HisK_dim/P_sf"/>
</dbReference>
<dbReference type="InterPro" id="IPR029016">
    <property type="entry name" value="GAF-like_dom_sf"/>
</dbReference>
<dbReference type="SUPFAM" id="SSF55874">
    <property type="entry name" value="ATPase domain of HSP90 chaperone/DNA topoisomerase II/histidine kinase"/>
    <property type="match status" value="1"/>
</dbReference>
<keyword evidence="9" id="KW-1185">Reference proteome</keyword>
<dbReference type="Pfam" id="PF00512">
    <property type="entry name" value="HisKA"/>
    <property type="match status" value="1"/>
</dbReference>
<dbReference type="PRINTS" id="PR00344">
    <property type="entry name" value="BCTRLSENSOR"/>
</dbReference>
<dbReference type="SMART" id="SM00388">
    <property type="entry name" value="HisKA"/>
    <property type="match status" value="1"/>
</dbReference>
<evidence type="ECO:0000256" key="1">
    <source>
        <dbReference type="ARBA" id="ARBA00000085"/>
    </source>
</evidence>
<keyword evidence="3" id="KW-0597">Phosphoprotein</keyword>
<keyword evidence="5 8" id="KW-0418">Kinase</keyword>
<keyword evidence="6" id="KW-0902">Two-component regulatory system</keyword>
<dbReference type="Proteomes" id="UP000214646">
    <property type="component" value="Unassembled WGS sequence"/>
</dbReference>
<dbReference type="PROSITE" id="PS50109">
    <property type="entry name" value="HIS_KIN"/>
    <property type="match status" value="1"/>
</dbReference>
<dbReference type="OrthoDB" id="9808408at2"/>
<dbReference type="InterPro" id="IPR003661">
    <property type="entry name" value="HisK_dim/P_dom"/>
</dbReference>
<evidence type="ECO:0000256" key="6">
    <source>
        <dbReference type="ARBA" id="ARBA00023012"/>
    </source>
</evidence>
<evidence type="ECO:0000313" key="8">
    <source>
        <dbReference type="EMBL" id="OWK36140.1"/>
    </source>
</evidence>
<name>A0A225D3H3_9BACT</name>
<evidence type="ECO:0000256" key="4">
    <source>
        <dbReference type="ARBA" id="ARBA00022679"/>
    </source>
</evidence>
<dbReference type="InterPro" id="IPR004358">
    <property type="entry name" value="Sig_transdc_His_kin-like_C"/>
</dbReference>
<feature type="domain" description="Histidine kinase" evidence="7">
    <location>
        <begin position="180"/>
        <end position="392"/>
    </location>
</feature>
<comment type="catalytic activity">
    <reaction evidence="1">
        <text>ATP + protein L-histidine = ADP + protein N-phospho-L-histidine.</text>
        <dbReference type="EC" id="2.7.13.3"/>
    </reaction>
</comment>
<dbReference type="EMBL" id="NIDE01000017">
    <property type="protein sequence ID" value="OWK36140.1"/>
    <property type="molecule type" value="Genomic_DNA"/>
</dbReference>
<evidence type="ECO:0000256" key="2">
    <source>
        <dbReference type="ARBA" id="ARBA00012438"/>
    </source>
</evidence>
<dbReference type="Gene3D" id="1.10.287.130">
    <property type="match status" value="1"/>
</dbReference>
<organism evidence="8 9">
    <name type="scientific">Fimbriiglobus ruber</name>
    <dbReference type="NCBI Taxonomy" id="1908690"/>
    <lineage>
        <taxon>Bacteria</taxon>
        <taxon>Pseudomonadati</taxon>
        <taxon>Planctomycetota</taxon>
        <taxon>Planctomycetia</taxon>
        <taxon>Gemmatales</taxon>
        <taxon>Gemmataceae</taxon>
        <taxon>Fimbriiglobus</taxon>
    </lineage>
</organism>
<dbReference type="PANTHER" id="PTHR43711:SF1">
    <property type="entry name" value="HISTIDINE KINASE 1"/>
    <property type="match status" value="1"/>
</dbReference>
<sequence>MKESVIDDVSAVAQIDAVPRILEVVCRATGMGFSAVARVTPSHWVACAVRDEIAFGLQAGGELVVGTTICDEIQRSGELVVIEDVDTNEAYSCHPTPKMYGFKSYISVPIRLHDGRFFGTLCAIDPRPARLKQTETVEMFKLFADLIAYHLDSQQRLMASEKALLGEREASQLREQFIAVLGHDLRNPLGAIRSGADLLTMLPKGEQANKVRDMIQRSVTRMTGLIDDVLDFARGRLGGGISLDRKVIDGLEGVLNQVVLELESANPERTVHRAIRISQPVDCDGSRLGQMLSNLLANAFTHGDPACPIWVRAGTSAGAFELSVTNQGPTIPPEIVGQLFQPFVRGAAKPGQQGLGLGLYIASEIARAHQGILKVESVEGTTRFLFQMPISSE</sequence>
<dbReference type="InterPro" id="IPR036890">
    <property type="entry name" value="HATPase_C_sf"/>
</dbReference>
<dbReference type="GO" id="GO:0000155">
    <property type="term" value="F:phosphorelay sensor kinase activity"/>
    <property type="evidence" value="ECO:0007669"/>
    <property type="project" value="InterPro"/>
</dbReference>
<dbReference type="InterPro" id="IPR003594">
    <property type="entry name" value="HATPase_dom"/>
</dbReference>
<dbReference type="RefSeq" id="WP_088259196.1">
    <property type="nucleotide sequence ID" value="NZ_NIDE01000017.1"/>
</dbReference>
<dbReference type="SMART" id="SM00065">
    <property type="entry name" value="GAF"/>
    <property type="match status" value="1"/>
</dbReference>
<gene>
    <name evidence="8" type="ORF">FRUB_08703</name>
</gene>
<evidence type="ECO:0000313" key="9">
    <source>
        <dbReference type="Proteomes" id="UP000214646"/>
    </source>
</evidence>
<dbReference type="Gene3D" id="3.30.565.10">
    <property type="entry name" value="Histidine kinase-like ATPase, C-terminal domain"/>
    <property type="match status" value="1"/>
</dbReference>
<dbReference type="Pfam" id="PF01590">
    <property type="entry name" value="GAF"/>
    <property type="match status" value="1"/>
</dbReference>
<dbReference type="CDD" id="cd00082">
    <property type="entry name" value="HisKA"/>
    <property type="match status" value="1"/>
</dbReference>
<comment type="caution">
    <text evidence="8">The sequence shown here is derived from an EMBL/GenBank/DDBJ whole genome shotgun (WGS) entry which is preliminary data.</text>
</comment>
<dbReference type="EC" id="2.7.13.3" evidence="2"/>
<dbReference type="InterPro" id="IPR003018">
    <property type="entry name" value="GAF"/>
</dbReference>
<accession>A0A225D3H3</accession>
<dbReference type="SUPFAM" id="SSF55781">
    <property type="entry name" value="GAF domain-like"/>
    <property type="match status" value="1"/>
</dbReference>
<dbReference type="Pfam" id="PF02518">
    <property type="entry name" value="HATPase_c"/>
    <property type="match status" value="1"/>
</dbReference>
<dbReference type="SUPFAM" id="SSF47384">
    <property type="entry name" value="Homodimeric domain of signal transducing histidine kinase"/>
    <property type="match status" value="1"/>
</dbReference>
<dbReference type="Gene3D" id="3.30.450.40">
    <property type="match status" value="1"/>
</dbReference>
<dbReference type="SMART" id="SM00387">
    <property type="entry name" value="HATPase_c"/>
    <property type="match status" value="1"/>
</dbReference>
<evidence type="ECO:0000256" key="5">
    <source>
        <dbReference type="ARBA" id="ARBA00022777"/>
    </source>
</evidence>
<dbReference type="InterPro" id="IPR005467">
    <property type="entry name" value="His_kinase_dom"/>
</dbReference>
<protein>
    <recommendedName>
        <fullName evidence="2">histidine kinase</fullName>
        <ecNumber evidence="2">2.7.13.3</ecNumber>
    </recommendedName>
</protein>
<dbReference type="InterPro" id="IPR050736">
    <property type="entry name" value="Sensor_HK_Regulatory"/>
</dbReference>
<dbReference type="PANTHER" id="PTHR43711">
    <property type="entry name" value="TWO-COMPONENT HISTIDINE KINASE"/>
    <property type="match status" value="1"/>
</dbReference>
<evidence type="ECO:0000259" key="7">
    <source>
        <dbReference type="PROSITE" id="PS50109"/>
    </source>
</evidence>
<reference evidence="9" key="1">
    <citation type="submission" date="2017-06" db="EMBL/GenBank/DDBJ databases">
        <title>Genome analysis of Fimbriiglobus ruber SP5, the first member of the order Planctomycetales with confirmed chitinolytic capability.</title>
        <authorList>
            <person name="Ravin N.V."/>
            <person name="Rakitin A.L."/>
            <person name="Ivanova A.A."/>
            <person name="Beletsky A.V."/>
            <person name="Kulichevskaya I.S."/>
            <person name="Mardanov A.V."/>
            <person name="Dedysh S.N."/>
        </authorList>
    </citation>
    <scope>NUCLEOTIDE SEQUENCE [LARGE SCALE GENOMIC DNA]</scope>
    <source>
        <strain evidence="9">SP5</strain>
    </source>
</reference>
<dbReference type="AlphaFoldDB" id="A0A225D3H3"/>
<keyword evidence="4" id="KW-0808">Transferase</keyword>